<accession>A0ABV3ZYN6</accession>
<proteinExistence type="inferred from homology"/>
<dbReference type="Gene3D" id="3.40.190.290">
    <property type="match status" value="1"/>
</dbReference>
<dbReference type="EMBL" id="JBFYGN010000019">
    <property type="protein sequence ID" value="MEX8194269.1"/>
    <property type="molecule type" value="Genomic_DNA"/>
</dbReference>
<evidence type="ECO:0000256" key="3">
    <source>
        <dbReference type="ARBA" id="ARBA00023125"/>
    </source>
</evidence>
<dbReference type="PRINTS" id="PR00039">
    <property type="entry name" value="HTHLYSR"/>
</dbReference>
<sequence length="323" mass="34764">MQKANNIEEPGSGNFANLKRLAYFAAVVETGSFTAAADRLGITKAVVSQQVARLEREFRTSLLTRTTRRVAATDAGRTFYQRCALILKEAGEAFDELAEVASEPSGTLRLTAALDYGITAVVPAIAEFTRRYPQCKVDAVLSDQSLDLMSGQVELAIRVGWLTELGLQARQIGSFRQLLVAAPSLAGRVQGLKEPGEIEALPFVANTALREPAFWSFAHRSSGQQGVAVHPLISLDATLAVREAVRQGAGLSVLPDYAVAEDLEAGRLIQVLAEWRLPSGGIHVVFPAARFRAAKVKAFVDLLMERERRAAAHALPAGTGSQN</sequence>
<protein>
    <submittedName>
        <fullName evidence="6">LysR family transcriptional regulator</fullName>
    </submittedName>
</protein>
<dbReference type="RefSeq" id="WP_369339454.1">
    <property type="nucleotide sequence ID" value="NZ_JBFYGN010000019.1"/>
</dbReference>
<comment type="caution">
    <text evidence="6">The sequence shown here is derived from an EMBL/GenBank/DDBJ whole genome shotgun (WGS) entry which is preliminary data.</text>
</comment>
<comment type="similarity">
    <text evidence="1">Belongs to the LysR transcriptional regulatory family.</text>
</comment>
<evidence type="ECO:0000256" key="1">
    <source>
        <dbReference type="ARBA" id="ARBA00009437"/>
    </source>
</evidence>
<evidence type="ECO:0000259" key="5">
    <source>
        <dbReference type="PROSITE" id="PS50931"/>
    </source>
</evidence>
<dbReference type="Proteomes" id="UP001561046">
    <property type="component" value="Unassembled WGS sequence"/>
</dbReference>
<keyword evidence="2" id="KW-0805">Transcription regulation</keyword>
<dbReference type="PANTHER" id="PTHR30537:SF66">
    <property type="entry name" value="IRON-REGULATED VIRULENCE REGULATORY PROTEIN IRGB"/>
    <property type="match status" value="1"/>
</dbReference>
<reference evidence="6 7" key="1">
    <citation type="journal article" date="2013" name="Int. J. Syst. Evol. Microbiol.">
        <title>Comamonas guangdongensis sp. nov., isolated from subterranean forest sediment, and emended description of the genus Comamonas.</title>
        <authorList>
            <person name="Zhang J."/>
            <person name="Wang Y."/>
            <person name="Zhou S."/>
            <person name="Wu C."/>
            <person name="He J."/>
            <person name="Li F."/>
        </authorList>
    </citation>
    <scope>NUCLEOTIDE SEQUENCE [LARGE SCALE GENOMIC DNA]</scope>
    <source>
        <strain evidence="6 7">CCTCC AB2011133</strain>
    </source>
</reference>
<dbReference type="PANTHER" id="PTHR30537">
    <property type="entry name" value="HTH-TYPE TRANSCRIPTIONAL REGULATOR"/>
    <property type="match status" value="1"/>
</dbReference>
<dbReference type="InterPro" id="IPR058163">
    <property type="entry name" value="LysR-type_TF_proteobact-type"/>
</dbReference>
<organism evidence="6 7">
    <name type="scientific">Comamonas guangdongensis</name>
    <dbReference type="NCBI Taxonomy" id="510515"/>
    <lineage>
        <taxon>Bacteria</taxon>
        <taxon>Pseudomonadati</taxon>
        <taxon>Pseudomonadota</taxon>
        <taxon>Betaproteobacteria</taxon>
        <taxon>Burkholderiales</taxon>
        <taxon>Comamonadaceae</taxon>
        <taxon>Comamonas</taxon>
    </lineage>
</organism>
<dbReference type="Gene3D" id="1.10.10.10">
    <property type="entry name" value="Winged helix-like DNA-binding domain superfamily/Winged helix DNA-binding domain"/>
    <property type="match status" value="1"/>
</dbReference>
<evidence type="ECO:0000313" key="6">
    <source>
        <dbReference type="EMBL" id="MEX8194269.1"/>
    </source>
</evidence>
<gene>
    <name evidence="6" type="ORF">AB6724_15635</name>
</gene>
<dbReference type="InterPro" id="IPR036390">
    <property type="entry name" value="WH_DNA-bd_sf"/>
</dbReference>
<dbReference type="PROSITE" id="PS50931">
    <property type="entry name" value="HTH_LYSR"/>
    <property type="match status" value="1"/>
</dbReference>
<dbReference type="InterPro" id="IPR005119">
    <property type="entry name" value="LysR_subst-bd"/>
</dbReference>
<feature type="domain" description="HTH lysR-type" evidence="5">
    <location>
        <begin position="17"/>
        <end position="73"/>
    </location>
</feature>
<keyword evidence="4" id="KW-0804">Transcription</keyword>
<name>A0ABV3ZYN6_9BURK</name>
<dbReference type="CDD" id="cd08422">
    <property type="entry name" value="PBP2_CrgA_like"/>
    <property type="match status" value="1"/>
</dbReference>
<dbReference type="Pfam" id="PF03466">
    <property type="entry name" value="LysR_substrate"/>
    <property type="match status" value="1"/>
</dbReference>
<evidence type="ECO:0000313" key="7">
    <source>
        <dbReference type="Proteomes" id="UP001561046"/>
    </source>
</evidence>
<dbReference type="SUPFAM" id="SSF46785">
    <property type="entry name" value="Winged helix' DNA-binding domain"/>
    <property type="match status" value="1"/>
</dbReference>
<dbReference type="Pfam" id="PF00126">
    <property type="entry name" value="HTH_1"/>
    <property type="match status" value="1"/>
</dbReference>
<dbReference type="InterPro" id="IPR036388">
    <property type="entry name" value="WH-like_DNA-bd_sf"/>
</dbReference>
<evidence type="ECO:0000256" key="4">
    <source>
        <dbReference type="ARBA" id="ARBA00023163"/>
    </source>
</evidence>
<dbReference type="SUPFAM" id="SSF53850">
    <property type="entry name" value="Periplasmic binding protein-like II"/>
    <property type="match status" value="1"/>
</dbReference>
<dbReference type="InterPro" id="IPR000847">
    <property type="entry name" value="LysR_HTH_N"/>
</dbReference>
<keyword evidence="7" id="KW-1185">Reference proteome</keyword>
<keyword evidence="3" id="KW-0238">DNA-binding</keyword>
<evidence type="ECO:0000256" key="2">
    <source>
        <dbReference type="ARBA" id="ARBA00023015"/>
    </source>
</evidence>